<protein>
    <submittedName>
        <fullName evidence="1">Cephalosporin-C deacetylase</fullName>
        <ecNumber evidence="1">3.1.1.41</ecNumber>
    </submittedName>
</protein>
<dbReference type="Proteomes" id="UP000703720">
    <property type="component" value="Unassembled WGS sequence"/>
</dbReference>
<keyword evidence="1" id="KW-0378">Hydrolase</keyword>
<comment type="caution">
    <text evidence="1">The sequence shown here is derived from an EMBL/GenBank/DDBJ whole genome shotgun (WGS) entry which is preliminary data.</text>
</comment>
<dbReference type="EC" id="3.1.1.41" evidence="1"/>
<proteinExistence type="predicted"/>
<dbReference type="Gene3D" id="3.40.50.1820">
    <property type="entry name" value="alpha/beta hydrolase"/>
    <property type="match status" value="1"/>
</dbReference>
<organism evidence="1 2">
    <name type="scientific">Microbacterium phyllosphaerae</name>
    <dbReference type="NCBI Taxonomy" id="124798"/>
    <lineage>
        <taxon>Bacteria</taxon>
        <taxon>Bacillati</taxon>
        <taxon>Actinomycetota</taxon>
        <taxon>Actinomycetes</taxon>
        <taxon>Micrococcales</taxon>
        <taxon>Microbacteriaceae</taxon>
        <taxon>Microbacterium</taxon>
    </lineage>
</organism>
<reference evidence="1 2" key="1">
    <citation type="submission" date="2021-03" db="EMBL/GenBank/DDBJ databases">
        <title>Sequencing the genomes of 1000 actinobacteria strains.</title>
        <authorList>
            <person name="Klenk H.-P."/>
        </authorList>
    </citation>
    <scope>NUCLEOTIDE SEQUENCE [LARGE SCALE GENOMIC DNA]</scope>
    <source>
        <strain evidence="1 2">DSM 13468</strain>
    </source>
</reference>
<evidence type="ECO:0000313" key="2">
    <source>
        <dbReference type="Proteomes" id="UP000703720"/>
    </source>
</evidence>
<sequence length="327" mass="34699">MSTFPSPYDTWFADAEFDASYGHTLSTLRTIAPIAAPEGFADRWQDWREQAKAVDAAPAVLSTETARGRRVSIIEHAGVDGTRLRAWLVEPVTAPARVGVVHGHGYGGRDAIDLARVPDDAAAIFPVARGLPTLNAGVGAPELQAEHVLAGIDDPEWYVLGLCARDLWLAADALTALVGPLPLYYVGESFGGGIGALALPWDDRYIGATLIVPSFGQYDERLAVHCVGSGETVRDHVAAHPEAREVLRWFDASTALGFARVPVRVEAALWDPYVPPAGQFGVANGARMLDLAVLPAGHAEYPGSEEVTAEAIRGGRAHLARALSAAS</sequence>
<keyword evidence="2" id="KW-1185">Reference proteome</keyword>
<dbReference type="EMBL" id="JAGIOA010000001">
    <property type="protein sequence ID" value="MBP2376567.1"/>
    <property type="molecule type" value="Genomic_DNA"/>
</dbReference>
<dbReference type="RefSeq" id="WP_210096024.1">
    <property type="nucleotide sequence ID" value="NZ_BAAAIO010000001.1"/>
</dbReference>
<dbReference type="SUPFAM" id="SSF53474">
    <property type="entry name" value="alpha/beta-Hydrolases"/>
    <property type="match status" value="1"/>
</dbReference>
<dbReference type="InterPro" id="IPR029058">
    <property type="entry name" value="AB_hydrolase_fold"/>
</dbReference>
<dbReference type="GO" id="GO:0047739">
    <property type="term" value="F:cephalosporin-C deacetylase activity"/>
    <property type="evidence" value="ECO:0007669"/>
    <property type="project" value="UniProtKB-EC"/>
</dbReference>
<accession>A0ABS4WK47</accession>
<name>A0ABS4WK47_9MICO</name>
<evidence type="ECO:0000313" key="1">
    <source>
        <dbReference type="EMBL" id="MBP2376567.1"/>
    </source>
</evidence>
<gene>
    <name evidence="1" type="ORF">JOF42_000062</name>
</gene>